<feature type="compositionally biased region" description="Basic and acidic residues" evidence="5">
    <location>
        <begin position="376"/>
        <end position="385"/>
    </location>
</feature>
<dbReference type="GO" id="GO:0031087">
    <property type="term" value="P:deadenylation-independent decapping of nuclear-transcribed mRNA"/>
    <property type="evidence" value="ECO:0007669"/>
    <property type="project" value="TreeGrafter"/>
</dbReference>
<protein>
    <recommendedName>
        <fullName evidence="8">PH domain-like protein</fullName>
    </recommendedName>
</protein>
<feature type="region of interest" description="Disordered" evidence="5">
    <location>
        <begin position="203"/>
        <end position="428"/>
    </location>
</feature>
<evidence type="ECO:0000313" key="6">
    <source>
        <dbReference type="EMBL" id="KZS97097.1"/>
    </source>
</evidence>
<evidence type="ECO:0000256" key="3">
    <source>
        <dbReference type="ARBA" id="ARBA00022490"/>
    </source>
</evidence>
<dbReference type="InterPro" id="IPR011993">
    <property type="entry name" value="PH-like_dom_sf"/>
</dbReference>
<feature type="compositionally biased region" description="Pro residues" evidence="5">
    <location>
        <begin position="325"/>
        <end position="334"/>
    </location>
</feature>
<dbReference type="GO" id="GO:0003729">
    <property type="term" value="F:mRNA binding"/>
    <property type="evidence" value="ECO:0007669"/>
    <property type="project" value="TreeGrafter"/>
</dbReference>
<evidence type="ECO:0000313" key="7">
    <source>
        <dbReference type="Proteomes" id="UP000076722"/>
    </source>
</evidence>
<comment type="similarity">
    <text evidence="2">Belongs to the DCP1 family.</text>
</comment>
<evidence type="ECO:0000256" key="2">
    <source>
        <dbReference type="ARBA" id="ARBA00008778"/>
    </source>
</evidence>
<dbReference type="GO" id="GO:0008047">
    <property type="term" value="F:enzyme activator activity"/>
    <property type="evidence" value="ECO:0007669"/>
    <property type="project" value="InterPro"/>
</dbReference>
<dbReference type="OrthoDB" id="440673at2759"/>
<gene>
    <name evidence="6" type="ORF">SISNIDRAFT_463052</name>
</gene>
<dbReference type="GO" id="GO:0000932">
    <property type="term" value="C:P-body"/>
    <property type="evidence" value="ECO:0007669"/>
    <property type="project" value="TreeGrafter"/>
</dbReference>
<evidence type="ECO:0000256" key="4">
    <source>
        <dbReference type="ARBA" id="ARBA00022664"/>
    </source>
</evidence>
<keyword evidence="4" id="KW-0507">mRNA processing</keyword>
<dbReference type="GO" id="GO:0006397">
    <property type="term" value="P:mRNA processing"/>
    <property type="evidence" value="ECO:0007669"/>
    <property type="project" value="UniProtKB-KW"/>
</dbReference>
<name>A0A164YNS4_9AGAM</name>
<dbReference type="Gene3D" id="2.30.29.30">
    <property type="entry name" value="Pleckstrin-homology domain (PH domain)/Phosphotyrosine-binding domain (PTB)"/>
    <property type="match status" value="1"/>
</dbReference>
<dbReference type="EMBL" id="KV419397">
    <property type="protein sequence ID" value="KZS97097.1"/>
    <property type="molecule type" value="Genomic_DNA"/>
</dbReference>
<feature type="compositionally biased region" description="Basic residues" evidence="5">
    <location>
        <begin position="295"/>
        <end position="304"/>
    </location>
</feature>
<dbReference type="SUPFAM" id="SSF50729">
    <property type="entry name" value="PH domain-like"/>
    <property type="match status" value="1"/>
</dbReference>
<dbReference type="Pfam" id="PF06058">
    <property type="entry name" value="DCP1"/>
    <property type="match status" value="1"/>
</dbReference>
<feature type="compositionally biased region" description="Polar residues" evidence="5">
    <location>
        <begin position="338"/>
        <end position="356"/>
    </location>
</feature>
<dbReference type="CDD" id="cd09804">
    <property type="entry name" value="Dcp1"/>
    <property type="match status" value="1"/>
</dbReference>
<dbReference type="PANTHER" id="PTHR16290">
    <property type="entry name" value="TRANSCRIPTION FACTOR SMIF DECAPPING ENZYME DCP1"/>
    <property type="match status" value="1"/>
</dbReference>
<feature type="compositionally biased region" description="Low complexity" evidence="5">
    <location>
        <begin position="416"/>
        <end position="425"/>
    </location>
</feature>
<keyword evidence="3" id="KW-0963">Cytoplasm</keyword>
<evidence type="ECO:0000256" key="5">
    <source>
        <dbReference type="SAM" id="MobiDB-lite"/>
    </source>
</evidence>
<dbReference type="Proteomes" id="UP000076722">
    <property type="component" value="Unassembled WGS sequence"/>
</dbReference>
<sequence length="524" mass="58685">MSPASRYTQNFKVLQRHDPTITSVFDQFNLVTLYQLQENGEWDNMGYEGPLFFFEREQEPRYGFFVLNRVGIEDYVQHLRAEDNVEPNPKLLFYRSSDPSKPYVVGMWTHQEEGASDSQDRLAKTMLRLQTCLQTGEPYPQEYRIETTMKKSDTPAPSGSNQLDALLAKLVPPTEQSRKSTPAPDTELTGKALLDSMFASAMKQPLSNPTPPPPPPIPSEPPLEEPYAPQPKVLTPGIIESLLGAPSTEPERALSRRSRQGGSDSLPSMTPIPAEPHSTSTPVHNQSTNESPRRERAKARRRTPKMSPARASLVHRHAFLDQASDPPPPLPPLPAQLQRAQTPGSRDLNASHTQTRARALVPYETDSDLWPYPRAPLDDRDRSIDFDALNSPSGSPAPVNGQINGRGRKGNHHQRNSSSNSNNNNIQSVAPMRKREQYIPHNSPPADPLSDKLRSIDHSLAQSVLNDTYFSMTNGAHAGEEEPSAEKRPCPETRNDFIREILALIHTNKEFVDHLWDDYRSRAS</sequence>
<dbReference type="AlphaFoldDB" id="A0A164YNS4"/>
<feature type="compositionally biased region" description="Polar residues" evidence="5">
    <location>
        <begin position="277"/>
        <end position="290"/>
    </location>
</feature>
<organism evidence="6 7">
    <name type="scientific">Sistotremastrum niveocremeum HHB9708</name>
    <dbReference type="NCBI Taxonomy" id="1314777"/>
    <lineage>
        <taxon>Eukaryota</taxon>
        <taxon>Fungi</taxon>
        <taxon>Dikarya</taxon>
        <taxon>Basidiomycota</taxon>
        <taxon>Agaricomycotina</taxon>
        <taxon>Agaricomycetes</taxon>
        <taxon>Sistotremastrales</taxon>
        <taxon>Sistotremastraceae</taxon>
        <taxon>Sertulicium</taxon>
        <taxon>Sertulicium niveocremeum</taxon>
    </lineage>
</organism>
<dbReference type="InterPro" id="IPR010334">
    <property type="entry name" value="Dcp1"/>
</dbReference>
<proteinExistence type="inferred from homology"/>
<reference evidence="6 7" key="1">
    <citation type="journal article" date="2016" name="Mol. Biol. Evol.">
        <title>Comparative Genomics of Early-Diverging Mushroom-Forming Fungi Provides Insights into the Origins of Lignocellulose Decay Capabilities.</title>
        <authorList>
            <person name="Nagy L.G."/>
            <person name="Riley R."/>
            <person name="Tritt A."/>
            <person name="Adam C."/>
            <person name="Daum C."/>
            <person name="Floudas D."/>
            <person name="Sun H."/>
            <person name="Yadav J.S."/>
            <person name="Pangilinan J."/>
            <person name="Larsson K.H."/>
            <person name="Matsuura K."/>
            <person name="Barry K."/>
            <person name="Labutti K."/>
            <person name="Kuo R."/>
            <person name="Ohm R.A."/>
            <person name="Bhattacharya S.S."/>
            <person name="Shirouzu T."/>
            <person name="Yoshinaga Y."/>
            <person name="Martin F.M."/>
            <person name="Grigoriev I.V."/>
            <person name="Hibbett D.S."/>
        </authorList>
    </citation>
    <scope>NUCLEOTIDE SEQUENCE [LARGE SCALE GENOMIC DNA]</scope>
    <source>
        <strain evidence="6 7">HHB9708</strain>
    </source>
</reference>
<accession>A0A164YNS4</accession>
<feature type="compositionally biased region" description="Basic residues" evidence="5">
    <location>
        <begin position="406"/>
        <end position="415"/>
    </location>
</feature>
<evidence type="ECO:0008006" key="8">
    <source>
        <dbReference type="Google" id="ProtNLM"/>
    </source>
</evidence>
<comment type="subcellular location">
    <subcellularLocation>
        <location evidence="1">Cytoplasm</location>
    </subcellularLocation>
</comment>
<dbReference type="STRING" id="1314777.A0A164YNS4"/>
<dbReference type="PANTHER" id="PTHR16290:SF0">
    <property type="entry name" value="DECAPPING PROTEIN 1, ISOFORM A"/>
    <property type="match status" value="1"/>
</dbReference>
<dbReference type="GO" id="GO:0000290">
    <property type="term" value="P:deadenylation-dependent decapping of nuclear-transcribed mRNA"/>
    <property type="evidence" value="ECO:0007669"/>
    <property type="project" value="InterPro"/>
</dbReference>
<feature type="compositionally biased region" description="Pro residues" evidence="5">
    <location>
        <begin position="208"/>
        <end position="221"/>
    </location>
</feature>
<evidence type="ECO:0000256" key="1">
    <source>
        <dbReference type="ARBA" id="ARBA00004496"/>
    </source>
</evidence>
<keyword evidence="7" id="KW-1185">Reference proteome</keyword>